<dbReference type="PROSITE" id="PS50045">
    <property type="entry name" value="SIGMA54_INTERACT_4"/>
    <property type="match status" value="1"/>
</dbReference>
<feature type="domain" description="PAS" evidence="7">
    <location>
        <begin position="192"/>
        <end position="269"/>
    </location>
</feature>
<dbReference type="InterPro" id="IPR012704">
    <property type="entry name" value="Sig_transdc_resp-reg_PrpR"/>
</dbReference>
<dbReference type="Pfam" id="PF06506">
    <property type="entry name" value="PrpR_N"/>
    <property type="match status" value="1"/>
</dbReference>
<dbReference type="InterPro" id="IPR025944">
    <property type="entry name" value="Sigma_54_int_dom_CS"/>
</dbReference>
<dbReference type="CDD" id="cd00009">
    <property type="entry name" value="AAA"/>
    <property type="match status" value="1"/>
</dbReference>
<dbReference type="SUPFAM" id="SSF55785">
    <property type="entry name" value="PYP-like sensor domain (PAS domain)"/>
    <property type="match status" value="1"/>
</dbReference>
<reference evidence="8" key="1">
    <citation type="submission" date="2022-10" db="EMBL/GenBank/DDBJ databases">
        <title>Description of microaerobic benzene degrading bacteria.</title>
        <authorList>
            <person name="Bedics A."/>
            <person name="Tancsics A."/>
            <person name="Banerjee S."/>
        </authorList>
    </citation>
    <scope>NUCLEOTIDE SEQUENCE</scope>
    <source>
        <strain evidence="8">D2M1</strain>
    </source>
</reference>
<evidence type="ECO:0000313" key="8">
    <source>
        <dbReference type="EMBL" id="MDD2179085.1"/>
    </source>
</evidence>
<dbReference type="InterPro" id="IPR000014">
    <property type="entry name" value="PAS"/>
</dbReference>
<dbReference type="InterPro" id="IPR058031">
    <property type="entry name" value="AAA_lid_NorR"/>
</dbReference>
<dbReference type="EMBL" id="JAPCKI010000010">
    <property type="protein sequence ID" value="MDD2179085.1"/>
    <property type="molecule type" value="Genomic_DNA"/>
</dbReference>
<dbReference type="Pfam" id="PF02954">
    <property type="entry name" value="HTH_8"/>
    <property type="match status" value="1"/>
</dbReference>
<comment type="caution">
    <text evidence="8">The sequence shown here is derived from an EMBL/GenBank/DDBJ whole genome shotgun (WGS) entry which is preliminary data.</text>
</comment>
<evidence type="ECO:0000313" key="9">
    <source>
        <dbReference type="Proteomes" id="UP001148932"/>
    </source>
</evidence>
<dbReference type="SMART" id="SM00382">
    <property type="entry name" value="AAA"/>
    <property type="match status" value="1"/>
</dbReference>
<dbReference type="PROSITE" id="PS00675">
    <property type="entry name" value="SIGMA54_INTERACT_1"/>
    <property type="match status" value="1"/>
</dbReference>
<dbReference type="Proteomes" id="UP001148932">
    <property type="component" value="Unassembled WGS sequence"/>
</dbReference>
<proteinExistence type="predicted"/>
<keyword evidence="1" id="KW-0547">Nucleotide-binding</keyword>
<dbReference type="Pfam" id="PF25601">
    <property type="entry name" value="AAA_lid_14"/>
    <property type="match status" value="1"/>
</dbReference>
<evidence type="ECO:0000256" key="4">
    <source>
        <dbReference type="ARBA" id="ARBA00023125"/>
    </source>
</evidence>
<dbReference type="Gene3D" id="3.40.50.300">
    <property type="entry name" value="P-loop containing nucleotide triphosphate hydrolases"/>
    <property type="match status" value="1"/>
</dbReference>
<dbReference type="SUPFAM" id="SSF46689">
    <property type="entry name" value="Homeodomain-like"/>
    <property type="match status" value="1"/>
</dbReference>
<evidence type="ECO:0000256" key="2">
    <source>
        <dbReference type="ARBA" id="ARBA00022840"/>
    </source>
</evidence>
<evidence type="ECO:0000259" key="6">
    <source>
        <dbReference type="PROSITE" id="PS50045"/>
    </source>
</evidence>
<dbReference type="InterPro" id="IPR003593">
    <property type="entry name" value="AAA+_ATPase"/>
</dbReference>
<dbReference type="PROSITE" id="PS00688">
    <property type="entry name" value="SIGMA54_INTERACT_3"/>
    <property type="match status" value="1"/>
</dbReference>
<accession>A0ABT5RZH8</accession>
<dbReference type="InterPro" id="IPR025662">
    <property type="entry name" value="Sigma_54_int_dom_ATP-bd_1"/>
</dbReference>
<keyword evidence="2" id="KW-0067">ATP-binding</keyword>
<keyword evidence="4" id="KW-0238">DNA-binding</keyword>
<dbReference type="PROSITE" id="PS00676">
    <property type="entry name" value="SIGMA54_INTERACT_2"/>
    <property type="match status" value="1"/>
</dbReference>
<dbReference type="PANTHER" id="PTHR32071:SF81">
    <property type="entry name" value="PROPIONATE CATABOLISM OPERON REGULATORY PROTEIN"/>
    <property type="match status" value="1"/>
</dbReference>
<keyword evidence="9" id="KW-1185">Reference proteome</keyword>
<dbReference type="InterPro" id="IPR002197">
    <property type="entry name" value="HTH_Fis"/>
</dbReference>
<dbReference type="InterPro" id="IPR035965">
    <property type="entry name" value="PAS-like_dom_sf"/>
</dbReference>
<dbReference type="Pfam" id="PF00989">
    <property type="entry name" value="PAS"/>
    <property type="match status" value="1"/>
</dbReference>
<keyword evidence="3" id="KW-0805">Transcription regulation</keyword>
<gene>
    <name evidence="8" type="primary">prpR</name>
    <name evidence="8" type="ORF">OIN59_16735</name>
</gene>
<evidence type="ECO:0000256" key="1">
    <source>
        <dbReference type="ARBA" id="ARBA00022741"/>
    </source>
</evidence>
<dbReference type="InterPro" id="IPR010524">
    <property type="entry name" value="Sig_transdc_resp-reg_PrpR_N"/>
</dbReference>
<dbReference type="NCBIfam" id="TIGR02329">
    <property type="entry name" value="propionate_PrpR"/>
    <property type="match status" value="1"/>
</dbReference>
<sequence>MPHIVTVGRHRIGRVLERLAGGIAHQARVAHISASFDTAVDALLALHARTPIDALVVAGASGAWIRERVDIPVAMIEVRGFDLLGALARARALSPRVGLVTLDGPSDLLARFDAQFGVGIAQFSYHGPEDAHSCVQAMRAAGIGAVVAPGLVADLAQEAGIASVLLYSDDAVLQALNEAVLLARHRLAERARHQRLETILSQLQDGVVAVDCDQRIQALNPTMAALLGTPAGQLHGRALDDVAPQLDMAATLQQRESSEEVVQLALRTQVVRRAPIVENGVLTGALLVCRDPSVIQNADRHLRANQRQRGSGVRWRIDDYVGDSPAVVRLRALARQCAGSDATVLIMGESGTGKELVAQGIHRASRRAAQPFLAVNCAALGESLLESELFGYEEGAFTGARRGGKTGLIEAAHTGTLFLDEIGDMPLALQSRLLRVLQEREVLRVGSTTPVPVDVRVIAATHADLGMQVGKGLFRRDLYYRLAVLRLATPALRERATSDVAQLAQTLLQRRLKASTAHAPDAAQEARNAAVAHTLLTTVLQRTVAYPWPGNVRELENWTERLLACQNYVWSAQGGVDAARLLEVFPECTEPVPLAAPDNAPAIPLPLKDTRHRAEQQRVREVLASVGGDQRQACEILGISRATLWRRMKG</sequence>
<dbReference type="SMART" id="SM00091">
    <property type="entry name" value="PAS"/>
    <property type="match status" value="1"/>
</dbReference>
<dbReference type="Gene3D" id="3.30.450.20">
    <property type="entry name" value="PAS domain"/>
    <property type="match status" value="1"/>
</dbReference>
<organism evidence="8 9">
    <name type="scientific">Acidovorax benzenivorans</name>
    <dbReference type="NCBI Taxonomy" id="2987520"/>
    <lineage>
        <taxon>Bacteria</taxon>
        <taxon>Pseudomonadati</taxon>
        <taxon>Pseudomonadota</taxon>
        <taxon>Betaproteobacteria</taxon>
        <taxon>Burkholderiales</taxon>
        <taxon>Comamonadaceae</taxon>
        <taxon>Acidovorax</taxon>
    </lineage>
</organism>
<dbReference type="PROSITE" id="PS50112">
    <property type="entry name" value="PAS"/>
    <property type="match status" value="1"/>
</dbReference>
<dbReference type="Gene3D" id="1.10.8.60">
    <property type="match status" value="1"/>
</dbReference>
<dbReference type="InterPro" id="IPR013767">
    <property type="entry name" value="PAS_fold"/>
</dbReference>
<evidence type="ECO:0000256" key="3">
    <source>
        <dbReference type="ARBA" id="ARBA00023015"/>
    </source>
</evidence>
<dbReference type="Gene3D" id="3.40.50.2300">
    <property type="match status" value="1"/>
</dbReference>
<feature type="domain" description="Sigma-54 factor interaction" evidence="6">
    <location>
        <begin position="320"/>
        <end position="564"/>
    </location>
</feature>
<keyword evidence="5" id="KW-0804">Transcription</keyword>
<dbReference type="InterPro" id="IPR025943">
    <property type="entry name" value="Sigma_54_int_dom_ATP-bd_2"/>
</dbReference>
<dbReference type="SUPFAM" id="SSF159800">
    <property type="entry name" value="PrpR receptor domain-like"/>
    <property type="match status" value="1"/>
</dbReference>
<dbReference type="Gene3D" id="1.10.10.60">
    <property type="entry name" value="Homeodomain-like"/>
    <property type="match status" value="1"/>
</dbReference>
<name>A0ABT5RZH8_9BURK</name>
<evidence type="ECO:0000256" key="5">
    <source>
        <dbReference type="ARBA" id="ARBA00023163"/>
    </source>
</evidence>
<evidence type="ECO:0000259" key="7">
    <source>
        <dbReference type="PROSITE" id="PS50112"/>
    </source>
</evidence>
<dbReference type="Gene3D" id="3.40.50.10660">
    <property type="entry name" value="PrpR receptor domain-like"/>
    <property type="match status" value="1"/>
</dbReference>
<dbReference type="InterPro" id="IPR002078">
    <property type="entry name" value="Sigma_54_int"/>
</dbReference>
<dbReference type="InterPro" id="IPR027417">
    <property type="entry name" value="P-loop_NTPase"/>
</dbReference>
<protein>
    <submittedName>
        <fullName evidence="8">Propionate catabolism operon regulatory protein PrpR</fullName>
    </submittedName>
</protein>
<dbReference type="CDD" id="cd00130">
    <property type="entry name" value="PAS"/>
    <property type="match status" value="1"/>
</dbReference>
<dbReference type="Pfam" id="PF00158">
    <property type="entry name" value="Sigma54_activat"/>
    <property type="match status" value="1"/>
</dbReference>
<dbReference type="SUPFAM" id="SSF52540">
    <property type="entry name" value="P-loop containing nucleoside triphosphate hydrolases"/>
    <property type="match status" value="1"/>
</dbReference>
<dbReference type="PANTHER" id="PTHR32071">
    <property type="entry name" value="TRANSCRIPTIONAL REGULATORY PROTEIN"/>
    <property type="match status" value="1"/>
</dbReference>
<dbReference type="InterPro" id="IPR009057">
    <property type="entry name" value="Homeodomain-like_sf"/>
</dbReference>